<dbReference type="EC" id="4.2.-.-" evidence="4"/>
<dbReference type="PIRSF" id="PIRSF006181">
    <property type="entry name" value="EbsC_YbaK"/>
    <property type="match status" value="1"/>
</dbReference>
<evidence type="ECO:0000256" key="3">
    <source>
        <dbReference type="ARBA" id="ARBA00023239"/>
    </source>
</evidence>
<evidence type="ECO:0000256" key="2">
    <source>
        <dbReference type="ARBA" id="ARBA00022917"/>
    </source>
</evidence>
<comment type="similarity">
    <text evidence="1 4">Belongs to the prolyl-tRNA editing family. YbaK/EbsC subfamily.</text>
</comment>
<dbReference type="NCBIfam" id="TIGR00011">
    <property type="entry name" value="YbaK_EbsC"/>
    <property type="match status" value="1"/>
</dbReference>
<name>A0A1S8CVC3_9GAMM</name>
<accession>A0A1S8CVC3</accession>
<comment type="caution">
    <text evidence="6">The sequence shown here is derived from an EMBL/GenBank/DDBJ whole genome shotgun (WGS) entry which is preliminary data.</text>
</comment>
<dbReference type="OrthoDB" id="9809296at2"/>
<dbReference type="InterPro" id="IPR004369">
    <property type="entry name" value="Prolyl-tRNA_editing_YbaK/EbsC"/>
</dbReference>
<keyword evidence="7" id="KW-1185">Reference proteome</keyword>
<dbReference type="STRING" id="1907941.BKE30_05680"/>
<organism evidence="6 7">
    <name type="scientific">Alkanindiges hydrocarboniclasticus</name>
    <dbReference type="NCBI Taxonomy" id="1907941"/>
    <lineage>
        <taxon>Bacteria</taxon>
        <taxon>Pseudomonadati</taxon>
        <taxon>Pseudomonadota</taxon>
        <taxon>Gammaproteobacteria</taxon>
        <taxon>Moraxellales</taxon>
        <taxon>Moraxellaceae</taxon>
        <taxon>Alkanindiges</taxon>
    </lineage>
</organism>
<dbReference type="Gene3D" id="3.90.960.10">
    <property type="entry name" value="YbaK/aminoacyl-tRNA synthetase-associated domain"/>
    <property type="match status" value="1"/>
</dbReference>
<feature type="domain" description="YbaK/aminoacyl-tRNA synthetase-associated" evidence="5">
    <location>
        <begin position="32"/>
        <end position="141"/>
    </location>
</feature>
<dbReference type="SUPFAM" id="SSF55826">
    <property type="entry name" value="YbaK/ProRS associated domain"/>
    <property type="match status" value="1"/>
</dbReference>
<dbReference type="CDD" id="cd00002">
    <property type="entry name" value="YbaK_deacylase"/>
    <property type="match status" value="1"/>
</dbReference>
<dbReference type="InterPro" id="IPR036754">
    <property type="entry name" value="YbaK/aa-tRNA-synt-asso_dom_sf"/>
</dbReference>
<dbReference type="InterPro" id="IPR007214">
    <property type="entry name" value="YbaK/aa-tRNA-synth-assoc-dom"/>
</dbReference>
<dbReference type="EMBL" id="MLCN01000013">
    <property type="protein sequence ID" value="ONG41268.1"/>
    <property type="molecule type" value="Genomic_DNA"/>
</dbReference>
<dbReference type="Proteomes" id="UP000192132">
    <property type="component" value="Unassembled WGS sequence"/>
</dbReference>
<dbReference type="RefSeq" id="WP_076877645.1">
    <property type="nucleotide sequence ID" value="NZ_MLCN01000013.1"/>
</dbReference>
<dbReference type="GO" id="GO:0002161">
    <property type="term" value="F:aminoacyl-tRNA deacylase activity"/>
    <property type="evidence" value="ECO:0007669"/>
    <property type="project" value="InterPro"/>
</dbReference>
<dbReference type="PANTHER" id="PTHR30411">
    <property type="entry name" value="CYTOPLASMIC PROTEIN"/>
    <property type="match status" value="1"/>
</dbReference>
<dbReference type="Pfam" id="PF04073">
    <property type="entry name" value="tRNA_edit"/>
    <property type="match status" value="1"/>
</dbReference>
<evidence type="ECO:0000256" key="4">
    <source>
        <dbReference type="PIRNR" id="PIRNR006181"/>
    </source>
</evidence>
<evidence type="ECO:0000313" key="7">
    <source>
        <dbReference type="Proteomes" id="UP000192132"/>
    </source>
</evidence>
<protein>
    <recommendedName>
        <fullName evidence="4">Cys-tRNA(Pro)/Cys-tRNA(Cys) deacylase</fullName>
        <ecNumber evidence="4">4.2.-.-</ecNumber>
    </recommendedName>
</protein>
<dbReference type="GO" id="GO:0016829">
    <property type="term" value="F:lyase activity"/>
    <property type="evidence" value="ECO:0007669"/>
    <property type="project" value="UniProtKB-KW"/>
</dbReference>
<evidence type="ECO:0000313" key="6">
    <source>
        <dbReference type="EMBL" id="ONG41268.1"/>
    </source>
</evidence>
<evidence type="ECO:0000256" key="1">
    <source>
        <dbReference type="ARBA" id="ARBA00009798"/>
    </source>
</evidence>
<reference evidence="6 7" key="1">
    <citation type="submission" date="2016-10" db="EMBL/GenBank/DDBJ databases">
        <title>Draft Genome sequence of Alkanindiges sp. strain H1.</title>
        <authorList>
            <person name="Subhash Y."/>
            <person name="Lee S."/>
        </authorList>
    </citation>
    <scope>NUCLEOTIDE SEQUENCE [LARGE SCALE GENOMIC DNA]</scope>
    <source>
        <strain evidence="6 7">H1</strain>
    </source>
</reference>
<dbReference type="AlphaFoldDB" id="A0A1S8CVC3"/>
<dbReference type="GO" id="GO:0006412">
    <property type="term" value="P:translation"/>
    <property type="evidence" value="ECO:0007669"/>
    <property type="project" value="UniProtKB-KW"/>
</dbReference>
<proteinExistence type="inferred from homology"/>
<gene>
    <name evidence="6" type="ORF">BKE30_05680</name>
</gene>
<sequence length="156" mass="17114">MTPACRLLKQQKISYSLHEYEHDPACSNFGLEAAQKLNLPLAQVFKTLLVTDDKLFYVTILPVSHTLSLKKAAQALGCKKLHMADIKDAERITGYLVGGISPVGQKKRLITLIDASAQQLAVMYVSGGRRGLDIGLTPQDLALVLQARFGDILDEH</sequence>
<keyword evidence="2 4" id="KW-0648">Protein biosynthesis</keyword>
<dbReference type="PANTHER" id="PTHR30411:SF0">
    <property type="entry name" value="CYS-TRNA(PRO)_CYS-TRNA(CYS) DEACYLASE YBAK"/>
    <property type="match status" value="1"/>
</dbReference>
<evidence type="ECO:0000259" key="5">
    <source>
        <dbReference type="Pfam" id="PF04073"/>
    </source>
</evidence>
<keyword evidence="3 4" id="KW-0456">Lyase</keyword>